<sequence length="40" mass="4629">MMNTKTENNNSSEMTYGNKYPPCTMIGDISRTRLPYPPQF</sequence>
<dbReference type="EMBL" id="JX997183">
    <property type="protein sequence ID" value="AGE58885.1"/>
    <property type="molecule type" value="Genomic_DNA"/>
</dbReference>
<protein>
    <submittedName>
        <fullName evidence="2">Uncharacterized protein</fullName>
    </submittedName>
</protein>
<accession>M1IK40</accession>
<dbReference type="RefSeq" id="YP_009665530.1">
    <property type="nucleotide sequence ID" value="NC_043235.1"/>
</dbReference>
<proteinExistence type="predicted"/>
<reference evidence="2" key="1">
    <citation type="submission" date="2012-10" db="EMBL/GenBank/DDBJ databases">
        <title>Towards defining the chloroviruses: a genomic journey through a genus of large DNA viruses.</title>
        <authorList>
            <person name="Jeanniard A."/>
            <person name="Dunigan D.D."/>
            <person name="Gurnon J.R."/>
            <person name="Agarkova I."/>
            <person name="Kang M."/>
            <person name="Vitek J."/>
            <person name="Duncan G."/>
            <person name="McClung O.W."/>
            <person name="Larsen M."/>
            <person name="Claverie J.-M."/>
            <person name="Van Etten J.L."/>
            <person name="Blanc G."/>
        </authorList>
    </citation>
    <scope>NUCLEOTIDE SEQUENCE</scope>
</reference>
<gene>
    <name evidence="2" type="primary">NYs-1_797R</name>
    <name evidence="2" type="ORF">PBCVNYs1_797R</name>
</gene>
<name>M1IK40_9PHYC</name>
<dbReference type="KEGG" id="vg:40525756"/>
<evidence type="ECO:0000256" key="1">
    <source>
        <dbReference type="SAM" id="MobiDB-lite"/>
    </source>
</evidence>
<organism evidence="2">
    <name type="scientific">Paramecium bursaria Chlorella virus NYs1</name>
    <dbReference type="NCBI Taxonomy" id="83442"/>
    <lineage>
        <taxon>Viruses</taxon>
        <taxon>Varidnaviria</taxon>
        <taxon>Bamfordvirae</taxon>
        <taxon>Nucleocytoviricota</taxon>
        <taxon>Megaviricetes</taxon>
        <taxon>Algavirales</taxon>
        <taxon>Phycodnaviridae</taxon>
        <taxon>Chlorovirus</taxon>
        <taxon>Chlorovirus newyorkense</taxon>
    </lineage>
</organism>
<dbReference type="GeneID" id="40525756"/>
<feature type="compositionally biased region" description="Polar residues" evidence="1">
    <location>
        <begin position="1"/>
        <end position="15"/>
    </location>
</feature>
<evidence type="ECO:0000313" key="2">
    <source>
        <dbReference type="EMBL" id="AGE58885.1"/>
    </source>
</evidence>
<feature type="region of interest" description="Disordered" evidence="1">
    <location>
        <begin position="1"/>
        <end position="22"/>
    </location>
</feature>